<protein>
    <submittedName>
        <fullName evidence="2">Carotenoid biosynthesis protein</fullName>
    </submittedName>
</protein>
<feature type="transmembrane region" description="Helical" evidence="1">
    <location>
        <begin position="152"/>
        <end position="176"/>
    </location>
</feature>
<evidence type="ECO:0000256" key="1">
    <source>
        <dbReference type="SAM" id="Phobius"/>
    </source>
</evidence>
<proteinExistence type="predicted"/>
<dbReference type="Pfam" id="PF04240">
    <property type="entry name" value="Caroten_synth"/>
    <property type="match status" value="1"/>
</dbReference>
<dbReference type="EMBL" id="CP051428">
    <property type="protein sequence ID" value="QJC54541.1"/>
    <property type="molecule type" value="Genomic_DNA"/>
</dbReference>
<dbReference type="AlphaFoldDB" id="A0A6H2H4D9"/>
<dbReference type="KEGG" id="palr:HGI30_22135"/>
<name>A0A6H2H4D9_9BACL</name>
<feature type="transmembrane region" description="Helical" evidence="1">
    <location>
        <begin position="29"/>
        <end position="46"/>
    </location>
</feature>
<evidence type="ECO:0000313" key="3">
    <source>
        <dbReference type="Proteomes" id="UP000502136"/>
    </source>
</evidence>
<sequence>MTAFFLVWYAVGFVLQVFAEVPPALSFASGVFLVLYALSGLELLAVRTGWRRLAAPALLIAAGTFAVEWVGTHTGFPFGEYAYTDELGRMLSGVPWTMGLAWIGVIAGGALLSGQTSRLSRALETGLWVVLLDLVLDPVAEARGFWDWAGGGFYYGIPTANFISWFIVGALLSLLLPNVSHGPRERRLALRLYQLMLLLFGLLALRAGLAAAFVLSLFWIALAEGRVRLDSRRQERSV</sequence>
<keyword evidence="1" id="KW-1133">Transmembrane helix</keyword>
<feature type="transmembrane region" description="Helical" evidence="1">
    <location>
        <begin position="96"/>
        <end position="114"/>
    </location>
</feature>
<accession>A0A6H2H4D9</accession>
<dbReference type="InterPro" id="IPR007354">
    <property type="entry name" value="CruF-like"/>
</dbReference>
<keyword evidence="3" id="KW-1185">Reference proteome</keyword>
<feature type="transmembrane region" description="Helical" evidence="1">
    <location>
        <begin position="197"/>
        <end position="222"/>
    </location>
</feature>
<dbReference type="PANTHER" id="PTHR39419">
    <property type="entry name" value="SLL0814 PROTEIN"/>
    <property type="match status" value="1"/>
</dbReference>
<keyword evidence="1" id="KW-0472">Membrane</keyword>
<reference evidence="2 3" key="1">
    <citation type="submission" date="2020-04" db="EMBL/GenBank/DDBJ databases">
        <title>Novel Paenibacillus strain UniB2 isolated from commercial digestive syrup.</title>
        <authorList>
            <person name="Thorat V."/>
            <person name="Kirdat K."/>
            <person name="Tiwarekar B."/>
            <person name="Yadav A."/>
        </authorList>
    </citation>
    <scope>NUCLEOTIDE SEQUENCE [LARGE SCALE GENOMIC DNA]</scope>
    <source>
        <strain evidence="2 3">UniB2</strain>
    </source>
</reference>
<dbReference type="PANTHER" id="PTHR39419:SF1">
    <property type="entry name" value="SLL0814 PROTEIN"/>
    <property type="match status" value="1"/>
</dbReference>
<gene>
    <name evidence="2" type="ORF">HGI30_22135</name>
</gene>
<organism evidence="2 3">
    <name type="scientific">Paenibacillus albicereus</name>
    <dbReference type="NCBI Taxonomy" id="2726185"/>
    <lineage>
        <taxon>Bacteria</taxon>
        <taxon>Bacillati</taxon>
        <taxon>Bacillota</taxon>
        <taxon>Bacilli</taxon>
        <taxon>Bacillales</taxon>
        <taxon>Paenibacillaceae</taxon>
        <taxon>Paenibacillus</taxon>
    </lineage>
</organism>
<evidence type="ECO:0000313" key="2">
    <source>
        <dbReference type="EMBL" id="QJC54541.1"/>
    </source>
</evidence>
<keyword evidence="1" id="KW-0812">Transmembrane</keyword>
<feature type="transmembrane region" description="Helical" evidence="1">
    <location>
        <begin position="53"/>
        <end position="76"/>
    </location>
</feature>
<dbReference type="Proteomes" id="UP000502136">
    <property type="component" value="Chromosome"/>
</dbReference>